<comment type="caution">
    <text evidence="2">The sequence shown here is derived from an EMBL/GenBank/DDBJ whole genome shotgun (WGS) entry which is preliminary data.</text>
</comment>
<protein>
    <submittedName>
        <fullName evidence="2">Uncharacterized protein</fullName>
    </submittedName>
</protein>
<sequence length="124" mass="13526">MAKNLLPPSSSTGLHQDRKYCALNDGLQHPMATGLKSITLQVLMGPSNEALEGNHEDMPALIGTEPKISTANDKMEDQASERGLRMARLTDDADETPKKYQVYGLMLGIMITTMAEDFGKGVFN</sequence>
<evidence type="ECO:0000313" key="2">
    <source>
        <dbReference type="EMBL" id="VEL20159.1"/>
    </source>
</evidence>
<gene>
    <name evidence="2" type="ORF">PXEA_LOCUS13599</name>
</gene>
<name>A0A448WTX6_9PLAT</name>
<evidence type="ECO:0000256" key="1">
    <source>
        <dbReference type="SAM" id="MobiDB-lite"/>
    </source>
</evidence>
<dbReference type="Proteomes" id="UP000784294">
    <property type="component" value="Unassembled WGS sequence"/>
</dbReference>
<keyword evidence="3" id="KW-1185">Reference proteome</keyword>
<accession>A0A448WTX6</accession>
<organism evidence="2 3">
    <name type="scientific">Protopolystoma xenopodis</name>
    <dbReference type="NCBI Taxonomy" id="117903"/>
    <lineage>
        <taxon>Eukaryota</taxon>
        <taxon>Metazoa</taxon>
        <taxon>Spiralia</taxon>
        <taxon>Lophotrochozoa</taxon>
        <taxon>Platyhelminthes</taxon>
        <taxon>Monogenea</taxon>
        <taxon>Polyopisthocotylea</taxon>
        <taxon>Polystomatidea</taxon>
        <taxon>Polystomatidae</taxon>
        <taxon>Protopolystoma</taxon>
    </lineage>
</organism>
<feature type="region of interest" description="Disordered" evidence="1">
    <location>
        <begin position="49"/>
        <end position="87"/>
    </location>
</feature>
<reference evidence="2" key="1">
    <citation type="submission" date="2018-11" db="EMBL/GenBank/DDBJ databases">
        <authorList>
            <consortium name="Pathogen Informatics"/>
        </authorList>
    </citation>
    <scope>NUCLEOTIDE SEQUENCE</scope>
</reference>
<proteinExistence type="predicted"/>
<dbReference type="EMBL" id="CAAALY010045041">
    <property type="protein sequence ID" value="VEL20159.1"/>
    <property type="molecule type" value="Genomic_DNA"/>
</dbReference>
<evidence type="ECO:0000313" key="3">
    <source>
        <dbReference type="Proteomes" id="UP000784294"/>
    </source>
</evidence>
<feature type="compositionally biased region" description="Basic and acidic residues" evidence="1">
    <location>
        <begin position="73"/>
        <end position="87"/>
    </location>
</feature>
<dbReference type="AlphaFoldDB" id="A0A448WTX6"/>